<sequence length="421" mass="47234">MEASVGVFNPLNLNGQISGTAFRKVRHLTYHPGRKPHQRPLRHPHLLRVSHSRKCSLSMLCIAGNASNDHVCSTPSHSSSLSPPNSCPFGFLICPISSVCSRPDHPHSLNQLNACFNDGGSINWHSAWRTTNGDGSFVSSETEYVVTVVLLGWLGANPRHLKRYAEFYTSKGMNAVTFVVSVRNALWFDLGVSVENRITELANRLVSWLLESEMDGRERCFIFHTFSNTGWLVYGAILSRLQGRPDVLHRIRGCIVDSGGAPELNPRIWAAGFGAALFKKSDHVVCSSVEAGELGRNGTMSKMQEKEPSIIERLLLFVLEKAFSFLLKLHNVNQRLSNVMVILSKNQPSCPQFYLFSTADKVIPFRSIELFIEDQRRIGRKVRSFNFKSSSHVGHYRAFPNLYSLEINNFLKESLCTVKQT</sequence>
<gene>
    <name evidence="1" type="ORF">Nepgr_008169</name>
</gene>
<organism evidence="1 2">
    <name type="scientific">Nepenthes gracilis</name>
    <name type="common">Slender pitcher plant</name>
    <dbReference type="NCBI Taxonomy" id="150966"/>
    <lineage>
        <taxon>Eukaryota</taxon>
        <taxon>Viridiplantae</taxon>
        <taxon>Streptophyta</taxon>
        <taxon>Embryophyta</taxon>
        <taxon>Tracheophyta</taxon>
        <taxon>Spermatophyta</taxon>
        <taxon>Magnoliopsida</taxon>
        <taxon>eudicotyledons</taxon>
        <taxon>Gunneridae</taxon>
        <taxon>Pentapetalae</taxon>
        <taxon>Caryophyllales</taxon>
        <taxon>Nepenthaceae</taxon>
        <taxon>Nepenthes</taxon>
    </lineage>
</organism>
<dbReference type="AlphaFoldDB" id="A0AAD3XJ09"/>
<protein>
    <recommendedName>
        <fullName evidence="3">Transmembrane protein 53</fullName>
    </recommendedName>
</protein>
<dbReference type="Proteomes" id="UP001279734">
    <property type="component" value="Unassembled WGS sequence"/>
</dbReference>
<dbReference type="PANTHER" id="PTHR12265">
    <property type="entry name" value="TRANSMEMBRANE PROTEIN 53"/>
    <property type="match status" value="1"/>
</dbReference>
<dbReference type="PANTHER" id="PTHR12265:SF11">
    <property type="entry name" value="ALPHA_BETA-HYDROLASES SUPERFAMILY PROTEIN"/>
    <property type="match status" value="1"/>
</dbReference>
<reference evidence="1" key="1">
    <citation type="submission" date="2023-05" db="EMBL/GenBank/DDBJ databases">
        <title>Nepenthes gracilis genome sequencing.</title>
        <authorList>
            <person name="Fukushima K."/>
        </authorList>
    </citation>
    <scope>NUCLEOTIDE SEQUENCE</scope>
    <source>
        <strain evidence="1">SING2019-196</strain>
    </source>
</reference>
<dbReference type="Pfam" id="PF05705">
    <property type="entry name" value="DUF829"/>
    <property type="match status" value="1"/>
</dbReference>
<dbReference type="InterPro" id="IPR008547">
    <property type="entry name" value="DUF829_TMEM53"/>
</dbReference>
<name>A0AAD3XJ09_NEPGR</name>
<proteinExistence type="predicted"/>
<evidence type="ECO:0008006" key="3">
    <source>
        <dbReference type="Google" id="ProtNLM"/>
    </source>
</evidence>
<dbReference type="InterPro" id="IPR029058">
    <property type="entry name" value="AB_hydrolase_fold"/>
</dbReference>
<keyword evidence="2" id="KW-1185">Reference proteome</keyword>
<dbReference type="EMBL" id="BSYO01000006">
    <property type="protein sequence ID" value="GMH06329.1"/>
    <property type="molecule type" value="Genomic_DNA"/>
</dbReference>
<accession>A0AAD3XJ09</accession>
<comment type="caution">
    <text evidence="1">The sequence shown here is derived from an EMBL/GenBank/DDBJ whole genome shotgun (WGS) entry which is preliminary data.</text>
</comment>
<evidence type="ECO:0000313" key="1">
    <source>
        <dbReference type="EMBL" id="GMH06329.1"/>
    </source>
</evidence>
<dbReference type="SUPFAM" id="SSF53474">
    <property type="entry name" value="alpha/beta-Hydrolases"/>
    <property type="match status" value="1"/>
</dbReference>
<evidence type="ECO:0000313" key="2">
    <source>
        <dbReference type="Proteomes" id="UP001279734"/>
    </source>
</evidence>